<dbReference type="InterPro" id="IPR001126">
    <property type="entry name" value="UmuC"/>
</dbReference>
<dbReference type="PANTHER" id="PTHR11076">
    <property type="entry name" value="DNA REPAIR POLYMERASE UMUC / TRANSFERASE FAMILY MEMBER"/>
    <property type="match status" value="1"/>
</dbReference>
<keyword evidence="3" id="KW-0460">Magnesium</keyword>
<evidence type="ECO:0000256" key="1">
    <source>
        <dbReference type="ARBA" id="ARBA00010945"/>
    </source>
</evidence>
<keyword evidence="6" id="KW-1185">Reference proteome</keyword>
<dbReference type="NCBIfam" id="NF002492">
    <property type="entry name" value="PRK01810.1"/>
    <property type="match status" value="1"/>
</dbReference>
<feature type="binding site" evidence="3">
    <location>
        <position position="109"/>
    </location>
    <ligand>
        <name>Mg(2+)</name>
        <dbReference type="ChEBI" id="CHEBI:18420"/>
    </ligand>
</feature>
<feature type="site" description="Substrate discrimination" evidence="3">
    <location>
        <position position="18"/>
    </location>
</feature>
<dbReference type="PROSITE" id="PS50173">
    <property type="entry name" value="UMUC"/>
    <property type="match status" value="1"/>
</dbReference>
<dbReference type="Pfam" id="PF00817">
    <property type="entry name" value="IMS"/>
    <property type="match status" value="1"/>
</dbReference>
<feature type="domain" description="UmuC" evidence="4">
    <location>
        <begin position="9"/>
        <end position="192"/>
    </location>
</feature>
<keyword evidence="3" id="KW-0963">Cytoplasm</keyword>
<keyword evidence="3" id="KW-0235">DNA replication</keyword>
<keyword evidence="3" id="KW-0548">Nucleotidyltransferase</keyword>
<dbReference type="InterPro" id="IPR050116">
    <property type="entry name" value="DNA_polymerase-Y"/>
</dbReference>
<dbReference type="Gene3D" id="1.10.150.20">
    <property type="entry name" value="5' to 3' exonuclease, C-terminal subdomain"/>
    <property type="match status" value="1"/>
</dbReference>
<dbReference type="NCBIfam" id="NF002677">
    <property type="entry name" value="PRK02406.1"/>
    <property type="match status" value="1"/>
</dbReference>
<dbReference type="Pfam" id="PF11799">
    <property type="entry name" value="IMS_C"/>
    <property type="match status" value="1"/>
</dbReference>
<dbReference type="CDD" id="cd03586">
    <property type="entry name" value="PolY_Pol_IV_kappa"/>
    <property type="match status" value="1"/>
</dbReference>
<dbReference type="InterPro" id="IPR043128">
    <property type="entry name" value="Rev_trsase/Diguanyl_cyclase"/>
</dbReference>
<dbReference type="InterPro" id="IPR043502">
    <property type="entry name" value="DNA/RNA_pol_sf"/>
</dbReference>
<evidence type="ECO:0000313" key="5">
    <source>
        <dbReference type="EMBL" id="BEH90807.1"/>
    </source>
</evidence>
<dbReference type="Gene3D" id="3.30.1490.100">
    <property type="entry name" value="DNA polymerase, Y-family, little finger domain"/>
    <property type="match status" value="1"/>
</dbReference>
<feature type="binding site" evidence="3">
    <location>
        <position position="13"/>
    </location>
    <ligand>
        <name>Mg(2+)</name>
        <dbReference type="ChEBI" id="CHEBI:18420"/>
    </ligand>
</feature>
<evidence type="ECO:0000313" key="6">
    <source>
        <dbReference type="Proteomes" id="UP001432099"/>
    </source>
</evidence>
<feature type="active site" evidence="3">
    <location>
        <position position="110"/>
    </location>
</feature>
<organism evidence="5 6">
    <name type="scientific">Turicibacter faecis</name>
    <dbReference type="NCBI Taxonomy" id="2963365"/>
    <lineage>
        <taxon>Bacteria</taxon>
        <taxon>Bacillati</taxon>
        <taxon>Bacillota</taxon>
        <taxon>Erysipelotrichia</taxon>
        <taxon>Erysipelotrichales</taxon>
        <taxon>Turicibacteraceae</taxon>
        <taxon>Turicibacter</taxon>
    </lineage>
</organism>
<dbReference type="InterPro" id="IPR024728">
    <property type="entry name" value="PolY_HhH_motif"/>
</dbReference>
<accession>A0ABN6ZHF7</accession>
<proteinExistence type="inferred from homology"/>
<evidence type="ECO:0000256" key="3">
    <source>
        <dbReference type="HAMAP-Rule" id="MF_01113"/>
    </source>
</evidence>
<dbReference type="RefSeq" id="WP_262950617.1">
    <property type="nucleotide sequence ID" value="NZ_AP028127.1"/>
</dbReference>
<reference evidence="5" key="1">
    <citation type="journal article" date="2024" name="Int. J. Syst. Evol. Microbiol.">
        <title>Turicibacter faecis sp. nov., isolated from faeces of heart failure mouse model.</title>
        <authorList>
            <person name="Imamura Y."/>
            <person name="Motooka D."/>
            <person name="Nakajima Y."/>
            <person name="Ito S."/>
            <person name="Kitakaze M."/>
            <person name="Iida T."/>
            <person name="Nakamura S."/>
        </authorList>
    </citation>
    <scope>NUCLEOTIDE SEQUENCE</scope>
    <source>
        <strain evidence="5">TC023</strain>
    </source>
</reference>
<dbReference type="HAMAP" id="MF_01113">
    <property type="entry name" value="DNApol_IV"/>
    <property type="match status" value="1"/>
</dbReference>
<name>A0ABN6ZHF7_9FIRM</name>
<evidence type="ECO:0000256" key="2">
    <source>
        <dbReference type="ARBA" id="ARBA00022457"/>
    </source>
</evidence>
<keyword evidence="3" id="KW-0479">Metal-binding</keyword>
<keyword evidence="3" id="KW-0239">DNA-directed DNA polymerase</keyword>
<dbReference type="Gene3D" id="3.40.1170.60">
    <property type="match status" value="1"/>
</dbReference>
<comment type="catalytic activity">
    <reaction evidence="3">
        <text>DNA(n) + a 2'-deoxyribonucleoside 5'-triphosphate = DNA(n+1) + diphosphate</text>
        <dbReference type="Rhea" id="RHEA:22508"/>
        <dbReference type="Rhea" id="RHEA-COMP:17339"/>
        <dbReference type="Rhea" id="RHEA-COMP:17340"/>
        <dbReference type="ChEBI" id="CHEBI:33019"/>
        <dbReference type="ChEBI" id="CHEBI:61560"/>
        <dbReference type="ChEBI" id="CHEBI:173112"/>
        <dbReference type="EC" id="2.7.7.7"/>
    </reaction>
</comment>
<comment type="cofactor">
    <cofactor evidence="3">
        <name>Mg(2+)</name>
        <dbReference type="ChEBI" id="CHEBI:18420"/>
    </cofactor>
    <text evidence="3">Binds 2 magnesium ions per subunit.</text>
</comment>
<sequence length="400" mass="45646">MEKPIFRIIFHIDLNAFFASCEIARRPELKDVPVAITGEKSSKRGIVTTANYVARKYGVSSAMPLVQAKRKCPNLVVIAANFNLYKQVSRQFLDLLHTYTDQVEKASIDEAYLDVTALFQEGGVHPVQLALQMQQRIFNELKIGCSVGIGPNKFLAKMASDMKKPNGITVLRKRDLPQLLWPRPIEEMFGVGKASAPKLKQLGIQTIGDLVHFHEVERLEWLFGSQALKWIEHARGEDLSIVDPQRYEVPSSIGHSTTFSKDYYFEREIKEEAKKMCLKTANRLKKYGLYAKTVSLQLKDTHFKQMTRSLTVSKPIQHMNELYPLVEGLFDDHWEGQPLRLIGVYTSNLVHTNKTTEPLNLFNYQSFVGEGKIRKTMEEIKNKYGADLIQKGIQKGKKNE</sequence>
<dbReference type="Proteomes" id="UP001432099">
    <property type="component" value="Chromosome"/>
</dbReference>
<dbReference type="Pfam" id="PF11798">
    <property type="entry name" value="IMS_HHH"/>
    <property type="match status" value="1"/>
</dbReference>
<dbReference type="InterPro" id="IPR036775">
    <property type="entry name" value="DNA_pol_Y-fam_lit_finger_sf"/>
</dbReference>
<evidence type="ECO:0000259" key="4">
    <source>
        <dbReference type="PROSITE" id="PS50173"/>
    </source>
</evidence>
<keyword evidence="3" id="KW-0234">DNA repair</keyword>
<keyword evidence="3" id="KW-0238">DNA-binding</keyword>
<comment type="similarity">
    <text evidence="1 3">Belongs to the DNA polymerase type-Y family.</text>
</comment>
<comment type="subunit">
    <text evidence="3">Monomer.</text>
</comment>
<protein>
    <recommendedName>
        <fullName evidence="3">DNA polymerase IV</fullName>
        <shortName evidence="3">Pol IV</shortName>
        <ecNumber evidence="3">2.7.7.7</ecNumber>
    </recommendedName>
</protein>
<keyword evidence="3" id="KW-0227">DNA damage</keyword>
<dbReference type="SUPFAM" id="SSF56672">
    <property type="entry name" value="DNA/RNA polymerases"/>
    <property type="match status" value="1"/>
</dbReference>
<gene>
    <name evidence="5" type="primary">dinB1</name>
    <name evidence="3" type="synonym">dinB</name>
    <name evidence="5" type="ORF">T23_09090</name>
</gene>
<keyword evidence="3" id="KW-0808">Transferase</keyword>
<dbReference type="PANTHER" id="PTHR11076:SF33">
    <property type="entry name" value="DNA POLYMERASE KAPPA"/>
    <property type="match status" value="1"/>
</dbReference>
<dbReference type="SUPFAM" id="SSF100879">
    <property type="entry name" value="Lesion bypass DNA polymerase (Y-family), little finger domain"/>
    <property type="match status" value="1"/>
</dbReference>
<dbReference type="EMBL" id="AP028127">
    <property type="protein sequence ID" value="BEH90807.1"/>
    <property type="molecule type" value="Genomic_DNA"/>
</dbReference>
<dbReference type="Gene3D" id="3.30.70.270">
    <property type="match status" value="1"/>
</dbReference>
<dbReference type="EC" id="2.7.7.7" evidence="3"/>
<dbReference type="InterPro" id="IPR022880">
    <property type="entry name" value="DNApol_IV"/>
</dbReference>
<dbReference type="InterPro" id="IPR017961">
    <property type="entry name" value="DNA_pol_Y-fam_little_finger"/>
</dbReference>
<comment type="function">
    <text evidence="3">Poorly processive, error-prone DNA polymerase involved in untargeted mutagenesis. Copies undamaged DNA at stalled replication forks, which arise in vivo from mismatched or misaligned primer ends. These misaligned primers can be extended by PolIV. Exhibits no 3'-5' exonuclease (proofreading) activity. May be involved in translesional synthesis, in conjunction with the beta clamp from PolIII.</text>
</comment>
<comment type="subcellular location">
    <subcellularLocation>
        <location evidence="3">Cytoplasm</location>
    </subcellularLocation>
</comment>
<keyword evidence="2 3" id="KW-0515">Mutator protein</keyword>